<dbReference type="Proteomes" id="UP000199673">
    <property type="component" value="Unassembled WGS sequence"/>
</dbReference>
<reference evidence="2" key="1">
    <citation type="submission" date="2016-10" db="EMBL/GenBank/DDBJ databases">
        <authorList>
            <person name="Varghese N."/>
            <person name="Submissions S."/>
        </authorList>
    </citation>
    <scope>NUCLEOTIDE SEQUENCE [LARGE SCALE GENOMIC DNA]</scope>
    <source>
        <strain evidence="2">DSM 23445</strain>
    </source>
</reference>
<evidence type="ECO:0000313" key="1">
    <source>
        <dbReference type="EMBL" id="SFU01778.1"/>
    </source>
</evidence>
<evidence type="ECO:0000313" key="2">
    <source>
        <dbReference type="Proteomes" id="UP000199673"/>
    </source>
</evidence>
<name>A0A1I7CQV4_9BACT</name>
<dbReference type="Gene3D" id="3.30.565.10">
    <property type="entry name" value="Histidine kinase-like ATPase, C-terminal domain"/>
    <property type="match status" value="1"/>
</dbReference>
<keyword evidence="2" id="KW-1185">Reference proteome</keyword>
<proteinExistence type="predicted"/>
<evidence type="ECO:0008006" key="3">
    <source>
        <dbReference type="Google" id="ProtNLM"/>
    </source>
</evidence>
<dbReference type="EMBL" id="FPBF01000005">
    <property type="protein sequence ID" value="SFU01778.1"/>
    <property type="molecule type" value="Genomic_DNA"/>
</dbReference>
<protein>
    <recommendedName>
        <fullName evidence="3">Histidine kinase-, DNA gyrase B-, and HSP90-like ATPase</fullName>
    </recommendedName>
</protein>
<dbReference type="AlphaFoldDB" id="A0A1I7CQV4"/>
<sequence>MNIVIKRQGDYHKLFHIILNPITDENVTIHLFQPFLRPMDILILTEFIIYQLNTIGRVNLNVENQPVKNYLQAIGLLEVCSPNHFSNNELFQISDYTAMPLHRVNQENMTEYILKTQALFQTFCPEKDLGVLQIALSELINNVYDHSESPFDCLVFCQYYAKQRNIVIAVADLGYGIPLIVNRFLESHGMRKLPQFDAVGWALKLNQTTKSEPHNAGKGLDTIASFIQAIDGTWKLFSDEVKMESSQSGNQFLPNPIQNFTGTVIEISIKVDNLSDIETVEVLEW</sequence>
<dbReference type="InterPro" id="IPR036890">
    <property type="entry name" value="HATPase_C_sf"/>
</dbReference>
<accession>A0A1I7CQV4</accession>
<gene>
    <name evidence="1" type="ORF">SAMN04489724_3330</name>
</gene>
<organism evidence="1 2">
    <name type="scientific">Algoriphagus locisalis</name>
    <dbReference type="NCBI Taxonomy" id="305507"/>
    <lineage>
        <taxon>Bacteria</taxon>
        <taxon>Pseudomonadati</taxon>
        <taxon>Bacteroidota</taxon>
        <taxon>Cytophagia</taxon>
        <taxon>Cytophagales</taxon>
        <taxon>Cyclobacteriaceae</taxon>
        <taxon>Algoriphagus</taxon>
    </lineage>
</organism>
<dbReference type="SUPFAM" id="SSF55874">
    <property type="entry name" value="ATPase domain of HSP90 chaperone/DNA topoisomerase II/histidine kinase"/>
    <property type="match status" value="1"/>
</dbReference>
<dbReference type="STRING" id="305507.SAMN04489724_3330"/>